<proteinExistence type="predicted"/>
<reference evidence="1 2" key="1">
    <citation type="submission" date="2020-04" db="EMBL/GenBank/DDBJ databases">
        <authorList>
            <person name="De Canck E."/>
        </authorList>
    </citation>
    <scope>NUCLEOTIDE SEQUENCE [LARGE SCALE GENOMIC DNA]</scope>
    <source>
        <strain evidence="1 2">LMG 28688</strain>
    </source>
</reference>
<dbReference type="EMBL" id="CADIKL010000004">
    <property type="protein sequence ID" value="CAB3780607.1"/>
    <property type="molecule type" value="Genomic_DNA"/>
</dbReference>
<protein>
    <submittedName>
        <fullName evidence="1">Uncharacterized protein</fullName>
    </submittedName>
</protein>
<keyword evidence="2" id="KW-1185">Reference proteome</keyword>
<gene>
    <name evidence="1" type="ORF">LMG28688_01076</name>
</gene>
<dbReference type="AlphaFoldDB" id="A0A6J5FHT2"/>
<organism evidence="1 2">
    <name type="scientific">Paraburkholderia caffeinitolerans</name>
    <dbReference type="NCBI Taxonomy" id="1723730"/>
    <lineage>
        <taxon>Bacteria</taxon>
        <taxon>Pseudomonadati</taxon>
        <taxon>Pseudomonadota</taxon>
        <taxon>Betaproteobacteria</taxon>
        <taxon>Burkholderiales</taxon>
        <taxon>Burkholderiaceae</taxon>
        <taxon>Paraburkholderia</taxon>
    </lineage>
</organism>
<evidence type="ECO:0000313" key="2">
    <source>
        <dbReference type="Proteomes" id="UP000494119"/>
    </source>
</evidence>
<accession>A0A6J5FHT2</accession>
<evidence type="ECO:0000313" key="1">
    <source>
        <dbReference type="EMBL" id="CAB3780607.1"/>
    </source>
</evidence>
<sequence length="143" mass="15730">MSFDEATGASSVAQEAAIDIALEKEEFLRSPKIDQVMKQWAAYRSAIDSDKAAQEWLKIDNKYRADPKAYASPFSKKALAGRAYHQALAHKIALETQKAGYQDLRKYGKLIYTHAGGTLTVVNKYGNNGGIGPQTVLYTGPFL</sequence>
<name>A0A6J5FHT2_9BURK</name>
<dbReference type="Proteomes" id="UP000494119">
    <property type="component" value="Unassembled WGS sequence"/>
</dbReference>